<comment type="caution">
    <text evidence="1">The sequence shown here is derived from an EMBL/GenBank/DDBJ whole genome shotgun (WGS) entry which is preliminary data.</text>
</comment>
<evidence type="ECO:0000313" key="1">
    <source>
        <dbReference type="EMBL" id="MFD1929900.1"/>
    </source>
</evidence>
<keyword evidence="2" id="KW-1185">Reference proteome</keyword>
<dbReference type="Proteomes" id="UP001597368">
    <property type="component" value="Unassembled WGS sequence"/>
</dbReference>
<dbReference type="Gene3D" id="3.20.20.80">
    <property type="entry name" value="Glycosidases"/>
    <property type="match status" value="1"/>
</dbReference>
<organism evidence="1 2">
    <name type="scientific">Nonomuraea mangrovi</name>
    <dbReference type="NCBI Taxonomy" id="2316207"/>
    <lineage>
        <taxon>Bacteria</taxon>
        <taxon>Bacillati</taxon>
        <taxon>Actinomycetota</taxon>
        <taxon>Actinomycetes</taxon>
        <taxon>Streptosporangiales</taxon>
        <taxon>Streptosporangiaceae</taxon>
        <taxon>Nonomuraea</taxon>
    </lineage>
</organism>
<proteinExistence type="predicted"/>
<protein>
    <submittedName>
        <fullName evidence="1">Uncharacterized protein</fullName>
    </submittedName>
</protein>
<evidence type="ECO:0000313" key="2">
    <source>
        <dbReference type="Proteomes" id="UP001597368"/>
    </source>
</evidence>
<sequence length="365" mass="39495">MTLTIAAFWPPPPHETTVARYREIADAGIDLVITGNYLNDAAILRHALACADETGVGMLVASDPRVEVLMRDLDVGEEQTRALIGKVIDDYQGYRSFRGVSLMDEPSPDRFPHLAVGVSAVRSLGHLAYVNLFPSHVTGSYDSYVGDFVSAVRPSLLSFDRYPFLSSGEDEGYFADLAVIRDHAARAGLPAWMYVQTLAYDGHRTPTAAEIAWQVNTALAYGYTGIQYFTYWTPDPARGEGFQPALIDGGLPTERYDIVRDLNVRWLRPVGDELARLEWISAGHSGPPPAGARPLEDGVVVSGQVVVGRYGEKHLLVCNAGYDAATDVILAGPVTAFDPATGSYRSSAATFTLAPGAARLLRMAS</sequence>
<dbReference type="EMBL" id="JBHUFV010000003">
    <property type="protein sequence ID" value="MFD1929900.1"/>
    <property type="molecule type" value="Genomic_DNA"/>
</dbReference>
<reference evidence="2" key="1">
    <citation type="journal article" date="2019" name="Int. J. Syst. Evol. Microbiol.">
        <title>The Global Catalogue of Microorganisms (GCM) 10K type strain sequencing project: providing services to taxonomists for standard genome sequencing and annotation.</title>
        <authorList>
            <consortium name="The Broad Institute Genomics Platform"/>
            <consortium name="The Broad Institute Genome Sequencing Center for Infectious Disease"/>
            <person name="Wu L."/>
            <person name="Ma J."/>
        </authorList>
    </citation>
    <scope>NUCLEOTIDE SEQUENCE [LARGE SCALE GENOMIC DNA]</scope>
    <source>
        <strain evidence="2">ICMP 6774ER</strain>
    </source>
</reference>
<accession>A0ABW4SK45</accession>
<gene>
    <name evidence="1" type="ORF">ACFSKW_00270</name>
</gene>
<name>A0ABW4SK45_9ACTN</name>
<dbReference type="RefSeq" id="WP_379567808.1">
    <property type="nucleotide sequence ID" value="NZ_JBHUFV010000003.1"/>
</dbReference>